<evidence type="ECO:0000313" key="3">
    <source>
        <dbReference type="Proteomes" id="UP000019849"/>
    </source>
</evidence>
<dbReference type="EMBL" id="JENY01000028">
    <property type="protein sequence ID" value="EXL02818.1"/>
    <property type="molecule type" value="Genomic_DNA"/>
</dbReference>
<dbReference type="CDD" id="cd10154">
    <property type="entry name" value="NreA-like_DUF156"/>
    <property type="match status" value="1"/>
</dbReference>
<organism evidence="2 3">
    <name type="scientific">Aquamicrobium defluvii</name>
    <dbReference type="NCBI Taxonomy" id="69279"/>
    <lineage>
        <taxon>Bacteria</taxon>
        <taxon>Pseudomonadati</taxon>
        <taxon>Pseudomonadota</taxon>
        <taxon>Alphaproteobacteria</taxon>
        <taxon>Hyphomicrobiales</taxon>
        <taxon>Phyllobacteriaceae</taxon>
        <taxon>Aquamicrobium</taxon>
    </lineage>
</organism>
<dbReference type="AlphaFoldDB" id="A0A011UA92"/>
<dbReference type="GO" id="GO:0045892">
    <property type="term" value="P:negative regulation of DNA-templated transcription"/>
    <property type="evidence" value="ECO:0007669"/>
    <property type="project" value="UniProtKB-ARBA"/>
</dbReference>
<dbReference type="eggNOG" id="COG1937">
    <property type="taxonomic scope" value="Bacteria"/>
</dbReference>
<sequence>MDHVAHRHASHPDIVKRLKRADGHLRSVIEMIETGRPCLDIAQQLHAVEKAIAQAKKTLIHDHLNHCLDEAMLSGASGARNSIGEFKEIAKYL</sequence>
<dbReference type="PANTHER" id="PTHR33677">
    <property type="entry name" value="TRANSCRIPTIONAL REPRESSOR FRMR-RELATED"/>
    <property type="match status" value="1"/>
</dbReference>
<dbReference type="InterPro" id="IPR038390">
    <property type="entry name" value="Metal_Tscrpt_repr_sf"/>
</dbReference>
<gene>
    <name evidence="2" type="ORF">BG36_13470</name>
</gene>
<dbReference type="GO" id="GO:0046872">
    <property type="term" value="F:metal ion binding"/>
    <property type="evidence" value="ECO:0007669"/>
    <property type="project" value="InterPro"/>
</dbReference>
<evidence type="ECO:0000313" key="2">
    <source>
        <dbReference type="EMBL" id="EXL02818.1"/>
    </source>
</evidence>
<dbReference type="Gene3D" id="1.20.58.1000">
    <property type="entry name" value="Metal-sensitive repressor, helix protomer"/>
    <property type="match status" value="1"/>
</dbReference>
<protein>
    <submittedName>
        <fullName evidence="2">NreA</fullName>
    </submittedName>
</protein>
<dbReference type="PANTHER" id="PTHR33677:SF5">
    <property type="entry name" value="TRANSCRIPTIONAL REPRESSOR FRMR"/>
    <property type="match status" value="1"/>
</dbReference>
<evidence type="ECO:0000256" key="1">
    <source>
        <dbReference type="ARBA" id="ARBA00005260"/>
    </source>
</evidence>
<dbReference type="GO" id="GO:0003677">
    <property type="term" value="F:DNA binding"/>
    <property type="evidence" value="ECO:0007669"/>
    <property type="project" value="InterPro"/>
</dbReference>
<name>A0A011UA92_9HYPH</name>
<dbReference type="Proteomes" id="UP000019849">
    <property type="component" value="Unassembled WGS sequence"/>
</dbReference>
<dbReference type="PATRIC" id="fig|69279.3.peg.3787"/>
<dbReference type="HOGENOM" id="CLU_130332_1_3_5"/>
<reference evidence="2 3" key="1">
    <citation type="submission" date="2014-02" db="EMBL/GenBank/DDBJ databases">
        <title>Aquamicrobium defluvii Genome sequencing.</title>
        <authorList>
            <person name="Wang X."/>
        </authorList>
    </citation>
    <scope>NUCLEOTIDE SEQUENCE [LARGE SCALE GENOMIC DNA]</scope>
    <source>
        <strain evidence="2 3">W13Z1</strain>
    </source>
</reference>
<comment type="similarity">
    <text evidence="1">Belongs to the FrmR/RcnR family.</text>
</comment>
<accession>A0A011UA92</accession>
<comment type="caution">
    <text evidence="2">The sequence shown here is derived from an EMBL/GenBank/DDBJ whole genome shotgun (WGS) entry which is preliminary data.</text>
</comment>
<proteinExistence type="inferred from homology"/>
<dbReference type="InterPro" id="IPR003735">
    <property type="entry name" value="Metal_Tscrpt_repr"/>
</dbReference>
<dbReference type="RefSeq" id="WP_035030410.1">
    <property type="nucleotide sequence ID" value="NZ_KK073900.1"/>
</dbReference>
<dbReference type="STRING" id="69279.BG36_13470"/>
<dbReference type="Pfam" id="PF02583">
    <property type="entry name" value="Trns_repr_metal"/>
    <property type="match status" value="1"/>
</dbReference>